<evidence type="ECO:0000256" key="1">
    <source>
        <dbReference type="ARBA" id="ARBA00022729"/>
    </source>
</evidence>
<feature type="domain" description="Ig-like" evidence="4">
    <location>
        <begin position="308"/>
        <end position="502"/>
    </location>
</feature>
<reference evidence="5 6" key="1">
    <citation type="submission" date="2015-08" db="EMBL/GenBank/DDBJ databases">
        <title>The genome of the Asian arowana (Scleropages formosus).</title>
        <authorList>
            <person name="Tan M.H."/>
            <person name="Gan H.M."/>
            <person name="Croft L.J."/>
            <person name="Austin C.M."/>
        </authorList>
    </citation>
    <scope>NUCLEOTIDE SEQUENCE [LARGE SCALE GENOMIC DNA]</scope>
    <source>
        <strain evidence="5">Aro1</strain>
    </source>
</reference>
<name>A0A0P7T7A1_SCLFO</name>
<evidence type="ECO:0000259" key="4">
    <source>
        <dbReference type="PROSITE" id="PS50835"/>
    </source>
</evidence>
<dbReference type="InterPro" id="IPR003598">
    <property type="entry name" value="Ig_sub2"/>
</dbReference>
<dbReference type="InterPro" id="IPR003599">
    <property type="entry name" value="Ig_sub"/>
</dbReference>
<proteinExistence type="predicted"/>
<dbReference type="GO" id="GO:0004888">
    <property type="term" value="F:transmembrane signaling receptor activity"/>
    <property type="evidence" value="ECO:0007669"/>
    <property type="project" value="TreeGrafter"/>
</dbReference>
<comment type="caution">
    <text evidence="5">The sequence shown here is derived from an EMBL/GenBank/DDBJ whole genome shotgun (WGS) entry which is preliminary data.</text>
</comment>
<feature type="domain" description="Ig-like" evidence="4">
    <location>
        <begin position="8"/>
        <end position="90"/>
    </location>
</feature>
<dbReference type="EMBL" id="JARO02019204">
    <property type="protein sequence ID" value="KPP56756.1"/>
    <property type="molecule type" value="Genomic_DNA"/>
</dbReference>
<dbReference type="PANTHER" id="PTHR11481">
    <property type="entry name" value="IMMUNOGLOBULIN FC RECEPTOR"/>
    <property type="match status" value="1"/>
</dbReference>
<dbReference type="SUPFAM" id="SSF48726">
    <property type="entry name" value="Immunoglobulin"/>
    <property type="match status" value="6"/>
</dbReference>
<accession>A0A0P7T7A1</accession>
<dbReference type="AlphaFoldDB" id="A0A0P7T7A1"/>
<dbReference type="PROSITE" id="PS50835">
    <property type="entry name" value="IG_LIKE"/>
    <property type="match status" value="4"/>
</dbReference>
<dbReference type="GO" id="GO:0009897">
    <property type="term" value="C:external side of plasma membrane"/>
    <property type="evidence" value="ECO:0007669"/>
    <property type="project" value="TreeGrafter"/>
</dbReference>
<dbReference type="Pfam" id="PF13927">
    <property type="entry name" value="Ig_3"/>
    <property type="match status" value="1"/>
</dbReference>
<dbReference type="InterPro" id="IPR050488">
    <property type="entry name" value="Ig_Fc_receptor"/>
</dbReference>
<evidence type="ECO:0000256" key="3">
    <source>
        <dbReference type="SAM" id="MobiDB-lite"/>
    </source>
</evidence>
<keyword evidence="2" id="KW-1015">Disulfide bond</keyword>
<evidence type="ECO:0000313" key="5">
    <source>
        <dbReference type="EMBL" id="KPP56756.1"/>
    </source>
</evidence>
<evidence type="ECO:0000313" key="6">
    <source>
        <dbReference type="Proteomes" id="UP000034805"/>
    </source>
</evidence>
<dbReference type="GO" id="GO:0006955">
    <property type="term" value="P:immune response"/>
    <property type="evidence" value="ECO:0007669"/>
    <property type="project" value="TreeGrafter"/>
</dbReference>
<keyword evidence="5" id="KW-0675">Receptor</keyword>
<organism evidence="5 6">
    <name type="scientific">Scleropages formosus</name>
    <name type="common">Asian bonytongue</name>
    <name type="synonym">Osteoglossum formosum</name>
    <dbReference type="NCBI Taxonomy" id="113540"/>
    <lineage>
        <taxon>Eukaryota</taxon>
        <taxon>Metazoa</taxon>
        <taxon>Chordata</taxon>
        <taxon>Craniata</taxon>
        <taxon>Vertebrata</taxon>
        <taxon>Euteleostomi</taxon>
        <taxon>Actinopterygii</taxon>
        <taxon>Neopterygii</taxon>
        <taxon>Teleostei</taxon>
        <taxon>Osteoglossocephala</taxon>
        <taxon>Osteoglossomorpha</taxon>
        <taxon>Osteoglossiformes</taxon>
        <taxon>Osteoglossidae</taxon>
        <taxon>Scleropages</taxon>
    </lineage>
</organism>
<evidence type="ECO:0000256" key="2">
    <source>
        <dbReference type="ARBA" id="ARBA00023157"/>
    </source>
</evidence>
<sequence>MVYTPETPKAVLTLQSAWTQIFTGETVTFRCEVQDGLTDWTYWWYKDGRVIPVYYSNTLTYSPVEVSHSGRYTCAGERNRNSNTLRSNTSSAVTLTVSDKPRPLLSVTPQGTIYEGESVTLTCRVPGPSTGWRYQWYKLVRYDTGLGYVLYNGRYDSPELLPDSVGGATGSYTLRPAALTNTGTYVCGAVRGTPGYDTQYSDVHSLEVKELFPRPTLSVDPPGPLWEGETVTLSCRTQAVPHRHGVQLQFTFTRDSETLRGGASWSHQVTLSVGKQHSGTYCCEARGGGLRKQSGPVDMSVSETRPKPLISVEPPWTQLFIGDPVTLSCGLGDPSAGWRYRWFKDSPEIPLCSLGSFSLCVLCVSELLSPATLTVRPNRAQHFAGQSLSLSCVVDGSSTGLWTVRRHVTRSGVQSVCEGAGGCEISPTTPLTEGDSLTLTCVGKYYRNSPIKGAQFYKDGQEVTSSSGGQLTIGAVGQMDSGSYRCQRYSGEQSAEMWVTVRGETRMIRLSLRLFSTLHLLRDNITVSNSTVSSSTASGRRPQAQWSSLIENAERSHAGTYRCRVTGPTGLSSDGLELQVAVEVQRIPGLFGLGALSMLSASIAAVSSPRGKSGGRAMRRVGDDEALH</sequence>
<dbReference type="Pfam" id="PF13895">
    <property type="entry name" value="Ig_2"/>
    <property type="match status" value="3"/>
</dbReference>
<feature type="domain" description="Ig-like" evidence="4">
    <location>
        <begin position="213"/>
        <end position="302"/>
    </location>
</feature>
<dbReference type="InterPro" id="IPR013783">
    <property type="entry name" value="Ig-like_fold"/>
</dbReference>
<dbReference type="SMART" id="SM00408">
    <property type="entry name" value="IGc2"/>
    <property type="match status" value="4"/>
</dbReference>
<dbReference type="InterPro" id="IPR036179">
    <property type="entry name" value="Ig-like_dom_sf"/>
</dbReference>
<keyword evidence="1" id="KW-0732">Signal</keyword>
<feature type="domain" description="Ig-like" evidence="4">
    <location>
        <begin position="103"/>
        <end position="187"/>
    </location>
</feature>
<gene>
    <name evidence="5" type="ORF">Z043_125593</name>
</gene>
<dbReference type="GO" id="GO:0007166">
    <property type="term" value="P:cell surface receptor signaling pathway"/>
    <property type="evidence" value="ECO:0007669"/>
    <property type="project" value="TreeGrafter"/>
</dbReference>
<dbReference type="SMART" id="SM00409">
    <property type="entry name" value="IG"/>
    <property type="match status" value="6"/>
</dbReference>
<protein>
    <submittedName>
        <fullName evidence="5">Fc receptor-like protein 5-like</fullName>
    </submittedName>
</protein>
<feature type="region of interest" description="Disordered" evidence="3">
    <location>
        <begin position="607"/>
        <end position="628"/>
    </location>
</feature>
<dbReference type="Gene3D" id="2.60.40.10">
    <property type="entry name" value="Immunoglobulins"/>
    <property type="match status" value="6"/>
</dbReference>
<dbReference type="PANTHER" id="PTHR11481:SF64">
    <property type="entry name" value="FC RECEPTOR-LIKE PROTEIN 4"/>
    <property type="match status" value="1"/>
</dbReference>
<dbReference type="Proteomes" id="UP000034805">
    <property type="component" value="Unassembled WGS sequence"/>
</dbReference>
<dbReference type="InterPro" id="IPR007110">
    <property type="entry name" value="Ig-like_dom"/>
</dbReference>